<dbReference type="InterPro" id="IPR016181">
    <property type="entry name" value="Acyl_CoA_acyltransferase"/>
</dbReference>
<dbReference type="InterPro" id="IPR051531">
    <property type="entry name" value="N-acetyltransferase"/>
</dbReference>
<dbReference type="Gene3D" id="3.40.630.30">
    <property type="match status" value="1"/>
</dbReference>
<dbReference type="GO" id="GO:0016747">
    <property type="term" value="F:acyltransferase activity, transferring groups other than amino-acyl groups"/>
    <property type="evidence" value="ECO:0007669"/>
    <property type="project" value="InterPro"/>
</dbReference>
<dbReference type="AlphaFoldDB" id="A0A6J4PL62"/>
<accession>A0A6J4PL62</accession>
<gene>
    <name evidence="2" type="ORF">AVDCRST_MAG35-1869</name>
</gene>
<proteinExistence type="predicted"/>
<dbReference type="PROSITE" id="PS51186">
    <property type="entry name" value="GNAT"/>
    <property type="match status" value="1"/>
</dbReference>
<reference evidence="2" key="1">
    <citation type="submission" date="2020-02" db="EMBL/GenBank/DDBJ databases">
        <authorList>
            <person name="Meier V. D."/>
        </authorList>
    </citation>
    <scope>NUCLEOTIDE SEQUENCE</scope>
    <source>
        <strain evidence="2">AVDCRST_MAG35</strain>
    </source>
</reference>
<protein>
    <recommendedName>
        <fullName evidence="1">N-acetyltransferase domain-containing protein</fullName>
    </recommendedName>
</protein>
<organism evidence="2">
    <name type="scientific">uncultured Quadrisphaera sp</name>
    <dbReference type="NCBI Taxonomy" id="904978"/>
    <lineage>
        <taxon>Bacteria</taxon>
        <taxon>Bacillati</taxon>
        <taxon>Actinomycetota</taxon>
        <taxon>Actinomycetes</taxon>
        <taxon>Kineosporiales</taxon>
        <taxon>Kineosporiaceae</taxon>
        <taxon>Quadrisphaera</taxon>
        <taxon>environmental samples</taxon>
    </lineage>
</organism>
<evidence type="ECO:0000313" key="2">
    <source>
        <dbReference type="EMBL" id="CAA9419111.1"/>
    </source>
</evidence>
<dbReference type="SUPFAM" id="SSF55729">
    <property type="entry name" value="Acyl-CoA N-acyltransferases (Nat)"/>
    <property type="match status" value="1"/>
</dbReference>
<dbReference type="InterPro" id="IPR000182">
    <property type="entry name" value="GNAT_dom"/>
</dbReference>
<name>A0A6J4PL62_9ACTN</name>
<sequence>MSAGEGPVPGAPLRVRRPDHGDLDAVFALHSDPRTYLHVPAAPDVDRDASARRLREWVEHWDEHGFGYWAVQRADAEEVVGVSGVQHARWLDQPVLNLYYRLSPAWWGRGWATALARHAVAVARDVAPAVPVLARTRPSNTGSIRTALAAGLVRRPDLDAEDETGPAAILVSAWPDGEVEEGVSRAG</sequence>
<dbReference type="PANTHER" id="PTHR43792:SF1">
    <property type="entry name" value="N-ACETYLTRANSFERASE DOMAIN-CONTAINING PROTEIN"/>
    <property type="match status" value="1"/>
</dbReference>
<evidence type="ECO:0000259" key="1">
    <source>
        <dbReference type="PROSITE" id="PS51186"/>
    </source>
</evidence>
<feature type="domain" description="N-acetyltransferase" evidence="1">
    <location>
        <begin position="13"/>
        <end position="176"/>
    </location>
</feature>
<dbReference type="EMBL" id="CADCUY010000393">
    <property type="protein sequence ID" value="CAA9419111.1"/>
    <property type="molecule type" value="Genomic_DNA"/>
</dbReference>
<dbReference type="Pfam" id="PF13302">
    <property type="entry name" value="Acetyltransf_3"/>
    <property type="match status" value="1"/>
</dbReference>
<dbReference type="PANTHER" id="PTHR43792">
    <property type="entry name" value="GNAT FAMILY, PUTATIVE (AFU_ORTHOLOGUE AFUA_3G00765)-RELATED-RELATED"/>
    <property type="match status" value="1"/>
</dbReference>